<dbReference type="RefSeq" id="WP_171111594.1">
    <property type="nucleotide sequence ID" value="NZ_CP053096.1"/>
</dbReference>
<dbReference type="KEGG" id="mmir:HLA87_02465"/>
<evidence type="ECO:0000256" key="1">
    <source>
        <dbReference type="SAM" id="Phobius"/>
    </source>
</evidence>
<organism evidence="2 3">
    <name type="scientific">Mycoplasma miroungigenitalium</name>
    <dbReference type="NCBI Taxonomy" id="754515"/>
    <lineage>
        <taxon>Bacteria</taxon>
        <taxon>Bacillati</taxon>
        <taxon>Mycoplasmatota</taxon>
        <taxon>Mollicutes</taxon>
        <taxon>Mycoplasmataceae</taxon>
        <taxon>Mycoplasma</taxon>
    </lineage>
</organism>
<dbReference type="EMBL" id="CP053096">
    <property type="protein sequence ID" value="QJR43638.1"/>
    <property type="molecule type" value="Genomic_DNA"/>
</dbReference>
<evidence type="ECO:0000313" key="3">
    <source>
        <dbReference type="Proteomes" id="UP000500686"/>
    </source>
</evidence>
<dbReference type="AlphaFoldDB" id="A0A6M4JBJ5"/>
<reference evidence="2 3" key="1">
    <citation type="submission" date="2020-05" db="EMBL/GenBank/DDBJ databases">
        <title>Novel Mycoplasma species detected in Mirounga angustirostris (northern elephant seal) from the USA.</title>
        <authorList>
            <person name="Volokhov D.V."/>
        </authorList>
    </citation>
    <scope>NUCLEOTIDE SEQUENCE [LARGE SCALE GENOMIC DNA]</scope>
    <source>
        <strain evidence="2 3">Mirounga ES2806-GEN</strain>
    </source>
</reference>
<gene>
    <name evidence="2" type="ORF">HLA87_02465</name>
</gene>
<feature type="transmembrane region" description="Helical" evidence="1">
    <location>
        <begin position="233"/>
        <end position="259"/>
    </location>
</feature>
<name>A0A6M4JBJ5_9MOLU</name>
<feature type="transmembrane region" description="Helical" evidence="1">
    <location>
        <begin position="202"/>
        <end position="221"/>
    </location>
</feature>
<keyword evidence="1" id="KW-1133">Transmembrane helix</keyword>
<evidence type="ECO:0000313" key="2">
    <source>
        <dbReference type="EMBL" id="QJR43638.1"/>
    </source>
</evidence>
<dbReference type="Proteomes" id="UP000500686">
    <property type="component" value="Chromosome"/>
</dbReference>
<keyword evidence="3" id="KW-1185">Reference proteome</keyword>
<accession>A0A6M4JBJ5</accession>
<keyword evidence="1" id="KW-0472">Membrane</keyword>
<sequence>MATGHVSLAIKLKAKNLSKDLERVQKKFKNSIDSIKTMLVAAKLGSFLIAGADGAIAEYMAKMRLMANLNEQGFGKEQSERLFELSDNFEKLGYNADTANDALTQFISTGKATSLQIIGIYLDKNTKSTLANVSAQERLNWVLSQGNNKLREQQRAMPKSIQTQIELRKAIDDTKKALGLSFMKVISNIVSAFGGLNNALKLAIVAFSAYKIATIVGNVGIGISKAIAQGGVFAAPLAFAMGLSALAGISALIGTAVVAGNAISGMNSLGASEVREGVDTPTVVNVDISEDRYGKEVHERSGNNNGRVSA</sequence>
<proteinExistence type="predicted"/>
<keyword evidence="1" id="KW-0812">Transmembrane</keyword>
<protein>
    <submittedName>
        <fullName evidence="2">Uncharacterized protein</fullName>
    </submittedName>
</protein>